<evidence type="ECO:0000313" key="3">
    <source>
        <dbReference type="Proteomes" id="UP001150569"/>
    </source>
</evidence>
<evidence type="ECO:0000313" key="2">
    <source>
        <dbReference type="EMBL" id="KAJ1925790.1"/>
    </source>
</evidence>
<dbReference type="AlphaFoldDB" id="A0A9W8AEG2"/>
<comment type="caution">
    <text evidence="2">The sequence shown here is derived from an EMBL/GenBank/DDBJ whole genome shotgun (WGS) entry which is preliminary data.</text>
</comment>
<feature type="chain" id="PRO_5040920637" evidence="1">
    <location>
        <begin position="23"/>
        <end position="109"/>
    </location>
</feature>
<dbReference type="Gene3D" id="3.30.70.80">
    <property type="entry name" value="Peptidase S8 propeptide/proteinase inhibitor I9"/>
    <property type="match status" value="1"/>
</dbReference>
<evidence type="ECO:0000256" key="1">
    <source>
        <dbReference type="SAM" id="SignalP"/>
    </source>
</evidence>
<reference evidence="2" key="1">
    <citation type="submission" date="2022-07" db="EMBL/GenBank/DDBJ databases">
        <title>Phylogenomic reconstructions and comparative analyses of Kickxellomycotina fungi.</title>
        <authorList>
            <person name="Reynolds N.K."/>
            <person name="Stajich J.E."/>
            <person name="Barry K."/>
            <person name="Grigoriev I.V."/>
            <person name="Crous P."/>
            <person name="Smith M.E."/>
        </authorList>
    </citation>
    <scope>NUCLEOTIDE SEQUENCE</scope>
    <source>
        <strain evidence="2">RSA 861</strain>
    </source>
</reference>
<organism evidence="2 3">
    <name type="scientific">Tieghemiomyces parasiticus</name>
    <dbReference type="NCBI Taxonomy" id="78921"/>
    <lineage>
        <taxon>Eukaryota</taxon>
        <taxon>Fungi</taxon>
        <taxon>Fungi incertae sedis</taxon>
        <taxon>Zoopagomycota</taxon>
        <taxon>Kickxellomycotina</taxon>
        <taxon>Dimargaritomycetes</taxon>
        <taxon>Dimargaritales</taxon>
        <taxon>Dimargaritaceae</taxon>
        <taxon>Tieghemiomyces</taxon>
    </lineage>
</organism>
<feature type="signal peptide" evidence="1">
    <location>
        <begin position="1"/>
        <end position="22"/>
    </location>
</feature>
<proteinExistence type="predicted"/>
<name>A0A9W8AEG2_9FUNG</name>
<accession>A0A9W8AEG2</accession>
<sequence length="109" mass="11722">MRFAILSAATTALALLAGLAHAEMPCIAITDRGHDQVTYLIHFRDSNDFASTSASFNKNLECSGGAIEDSFEFINSAKATFPATLLPSVEKDPRVAFVEEDGVVTTQRV</sequence>
<keyword evidence="1" id="KW-0732">Signal</keyword>
<dbReference type="EMBL" id="JANBPT010000207">
    <property type="protein sequence ID" value="KAJ1925790.1"/>
    <property type="molecule type" value="Genomic_DNA"/>
</dbReference>
<dbReference type="InterPro" id="IPR037045">
    <property type="entry name" value="S8pro/Inhibitor_I9_sf"/>
</dbReference>
<protein>
    <submittedName>
        <fullName evidence="2">Uncharacterized protein</fullName>
    </submittedName>
</protein>
<dbReference type="SUPFAM" id="SSF54897">
    <property type="entry name" value="Protease propeptides/inhibitors"/>
    <property type="match status" value="1"/>
</dbReference>
<gene>
    <name evidence="2" type="ORF">IWQ60_004333</name>
</gene>
<dbReference type="Proteomes" id="UP001150569">
    <property type="component" value="Unassembled WGS sequence"/>
</dbReference>
<keyword evidence="3" id="KW-1185">Reference proteome</keyword>